<dbReference type="STRING" id="375.BKD09_RS10665"/>
<accession>A0A0A3Y4Q7</accession>
<keyword evidence="1" id="KW-0732">Signal</keyword>
<protein>
    <submittedName>
        <fullName evidence="2">Uncharacterized protein</fullName>
    </submittedName>
</protein>
<evidence type="ECO:0000313" key="2">
    <source>
        <dbReference type="EMBL" id="KGT80519.1"/>
    </source>
</evidence>
<reference evidence="2 3" key="1">
    <citation type="submission" date="2014-09" db="EMBL/GenBank/DDBJ databases">
        <title>Draft genome of Bradyrhizobium japonicum Is-34.</title>
        <authorList>
            <person name="Tsurumaru H."/>
            <person name="Yamakawa T."/>
            <person name="Hashimoto S."/>
            <person name="Okizaki K."/>
            <person name="Kanesaki Y."/>
            <person name="Yoshikawa H."/>
            <person name="Yajima S."/>
        </authorList>
    </citation>
    <scope>NUCLEOTIDE SEQUENCE [LARGE SCALE GENOMIC DNA]</scope>
    <source>
        <strain evidence="2 3">Is-34</strain>
    </source>
</reference>
<evidence type="ECO:0000256" key="1">
    <source>
        <dbReference type="SAM" id="SignalP"/>
    </source>
</evidence>
<dbReference type="RefSeq" id="WP_028160999.1">
    <property type="nucleotide sequence ID" value="NZ_CP126005.1"/>
</dbReference>
<organism evidence="2 3">
    <name type="scientific">Bradyrhizobium japonicum</name>
    <dbReference type="NCBI Taxonomy" id="375"/>
    <lineage>
        <taxon>Bacteria</taxon>
        <taxon>Pseudomonadati</taxon>
        <taxon>Pseudomonadota</taxon>
        <taxon>Alphaproteobacteria</taxon>
        <taxon>Hyphomicrobiales</taxon>
        <taxon>Nitrobacteraceae</taxon>
        <taxon>Bradyrhizobium</taxon>
    </lineage>
</organism>
<gene>
    <name evidence="2" type="ORF">MA20_03485</name>
</gene>
<sequence>MSRKSVLMATLTLTALSGMSLTPALAQGHMGTPQEQNACSRDASRFCRKDLGNDGAVQACLQANRAKLSKSCSKVFQSHGM</sequence>
<dbReference type="EMBL" id="JRPN01000003">
    <property type="protein sequence ID" value="KGT80519.1"/>
    <property type="molecule type" value="Genomic_DNA"/>
</dbReference>
<name>A0A0A3Y4Q7_BRAJP</name>
<dbReference type="eggNOG" id="ENOG50300HN">
    <property type="taxonomic scope" value="Bacteria"/>
</dbReference>
<feature type="chain" id="PRO_5002005516" evidence="1">
    <location>
        <begin position="27"/>
        <end position="81"/>
    </location>
</feature>
<dbReference type="Proteomes" id="UP000030377">
    <property type="component" value="Unassembled WGS sequence"/>
</dbReference>
<proteinExistence type="predicted"/>
<feature type="signal peptide" evidence="1">
    <location>
        <begin position="1"/>
        <end position="26"/>
    </location>
</feature>
<comment type="caution">
    <text evidence="2">The sequence shown here is derived from an EMBL/GenBank/DDBJ whole genome shotgun (WGS) entry which is preliminary data.</text>
</comment>
<dbReference type="AlphaFoldDB" id="A0A0A3Y4Q7"/>
<evidence type="ECO:0000313" key="3">
    <source>
        <dbReference type="Proteomes" id="UP000030377"/>
    </source>
</evidence>